<dbReference type="InterPro" id="IPR000198">
    <property type="entry name" value="RhoGAP_dom"/>
</dbReference>
<protein>
    <submittedName>
        <fullName evidence="6">Uncharacterized protein</fullName>
    </submittedName>
</protein>
<evidence type="ECO:0000313" key="6">
    <source>
        <dbReference type="EMBL" id="CAL5141149.1"/>
    </source>
</evidence>
<dbReference type="PROSITE" id="PS50020">
    <property type="entry name" value="WW_DOMAIN_2"/>
    <property type="match status" value="1"/>
</dbReference>
<feature type="domain" description="Rho-GAP" evidence="5">
    <location>
        <begin position="475"/>
        <end position="663"/>
    </location>
</feature>
<evidence type="ECO:0000256" key="1">
    <source>
        <dbReference type="ARBA" id="ARBA00022468"/>
    </source>
</evidence>
<dbReference type="PANTHER" id="PTHR23176:SF129">
    <property type="entry name" value="RHO GTPASE ACTIVATING PROTEIN AT 16F, ISOFORM E-RELATED"/>
    <property type="match status" value="1"/>
</dbReference>
<dbReference type="CDD" id="cd00201">
    <property type="entry name" value="WW"/>
    <property type="match status" value="1"/>
</dbReference>
<evidence type="ECO:0000259" key="4">
    <source>
        <dbReference type="PROSITE" id="PS50020"/>
    </source>
</evidence>
<dbReference type="GO" id="GO:0005096">
    <property type="term" value="F:GTPase activator activity"/>
    <property type="evidence" value="ECO:0007669"/>
    <property type="project" value="UniProtKB-KW"/>
</dbReference>
<feature type="domain" description="WW" evidence="4">
    <location>
        <begin position="128"/>
        <end position="161"/>
    </location>
</feature>
<dbReference type="AlphaFoldDB" id="A0AAV2TUM2"/>
<dbReference type="PANTHER" id="PTHR23176">
    <property type="entry name" value="RHO/RAC/CDC GTPASE-ACTIVATING PROTEIN"/>
    <property type="match status" value="1"/>
</dbReference>
<dbReference type="GO" id="GO:0005737">
    <property type="term" value="C:cytoplasm"/>
    <property type="evidence" value="ECO:0007669"/>
    <property type="project" value="TreeGrafter"/>
</dbReference>
<gene>
    <name evidence="6" type="ORF">CDAUBV1_LOCUS16419</name>
</gene>
<dbReference type="Proteomes" id="UP001497525">
    <property type="component" value="Unassembled WGS sequence"/>
</dbReference>
<dbReference type="InterPro" id="IPR001849">
    <property type="entry name" value="PH_domain"/>
</dbReference>
<feature type="domain" description="PH" evidence="3">
    <location>
        <begin position="298"/>
        <end position="413"/>
    </location>
</feature>
<reference evidence="6" key="1">
    <citation type="submission" date="2024-06" db="EMBL/GenBank/DDBJ databases">
        <authorList>
            <person name="Liu X."/>
            <person name="Lenzi L."/>
            <person name="Haldenby T S."/>
            <person name="Uol C."/>
        </authorList>
    </citation>
    <scope>NUCLEOTIDE SEQUENCE</scope>
</reference>
<evidence type="ECO:0000259" key="3">
    <source>
        <dbReference type="PROSITE" id="PS50003"/>
    </source>
</evidence>
<dbReference type="PROSITE" id="PS50003">
    <property type="entry name" value="PH_DOMAIN"/>
    <property type="match status" value="1"/>
</dbReference>
<sequence length="673" mass="75824">MQSSDGPSIKSDSCAADEVLVSRSTKGPHESSETLKTEVLLRSSSPKPHPRFKRSAISLVSETDGSGDRETGEDVEADDKVDSPLRVVDLLKSCESVEQSKDPVSSPSMVQTRWRRDLDRGQEVFVDQKTNEKWAPAVDNDGRTYYYEVNSRHSVWTLADLDCLVDPLISPLSDPLLGRPRTAIYDEPNVSDGADNDNWSDSSFEYAVSPTLQTSEEKDKRNSKAVDENEAGNEKKQKPTKSKSSSRLAALARFKSGRSDLTPIDQPDQPSSDKAYRFEVTRIGKEHISGPKQNKLMNFERRGLVNRTKYIEDGQRVHKRWNPCLLVLSGPWLLFYKESKSSAPKVTLPHGKPEFKLHVQQMEVADAPEGDTSRKNVLRFEVNSTNDTKTVYLVQFPENVLESWKAAVRYAKELLDDETRLTSSLARSTLKNLPLTPSKIDSSLMSKMREFFRNRPTAESLRARGILKNEPVFASTLVQICENENSDVPRFVVCAIRAIEARGLDHLGIYRVSANAANVQRLRCCVNQYNYSLNSDKWTLDVLASSLKLFFRELKEPLFTFELYPKLSQLLANKPESEESVKSMRQIIESMPKPHIVTARILFHHLCRVAQHSESNQMHTHKLAMVFGPNLVRSETEPDSLAMLTSVQAPCVDFCLKHVAELFGPIEPPPVVC</sequence>
<dbReference type="InterPro" id="IPR050729">
    <property type="entry name" value="Rho-GAP"/>
</dbReference>
<proteinExistence type="predicted"/>
<evidence type="ECO:0000259" key="5">
    <source>
        <dbReference type="PROSITE" id="PS50238"/>
    </source>
</evidence>
<dbReference type="InterPro" id="IPR036020">
    <property type="entry name" value="WW_dom_sf"/>
</dbReference>
<comment type="caution">
    <text evidence="6">The sequence shown here is derived from an EMBL/GenBank/DDBJ whole genome shotgun (WGS) entry which is preliminary data.</text>
</comment>
<feature type="region of interest" description="Disordered" evidence="2">
    <location>
        <begin position="1"/>
        <end position="82"/>
    </location>
</feature>
<dbReference type="SMART" id="SM00233">
    <property type="entry name" value="PH"/>
    <property type="match status" value="1"/>
</dbReference>
<feature type="compositionally biased region" description="Basic and acidic residues" evidence="2">
    <location>
        <begin position="215"/>
        <end position="237"/>
    </location>
</feature>
<dbReference type="SMART" id="SM00324">
    <property type="entry name" value="RhoGAP"/>
    <property type="match status" value="1"/>
</dbReference>
<dbReference type="Gene3D" id="2.30.29.30">
    <property type="entry name" value="Pleckstrin-homology domain (PH domain)/Phosphotyrosine-binding domain (PTB)"/>
    <property type="match status" value="1"/>
</dbReference>
<dbReference type="Gene3D" id="1.10.555.10">
    <property type="entry name" value="Rho GTPase activation protein"/>
    <property type="match status" value="1"/>
</dbReference>
<dbReference type="SUPFAM" id="SSF48350">
    <property type="entry name" value="GTPase activation domain, GAP"/>
    <property type="match status" value="1"/>
</dbReference>
<feature type="region of interest" description="Disordered" evidence="2">
    <location>
        <begin position="209"/>
        <end position="247"/>
    </location>
</feature>
<evidence type="ECO:0000313" key="7">
    <source>
        <dbReference type="Proteomes" id="UP001497525"/>
    </source>
</evidence>
<dbReference type="EMBL" id="CAXLJL010000822">
    <property type="protein sequence ID" value="CAL5141149.1"/>
    <property type="molecule type" value="Genomic_DNA"/>
</dbReference>
<dbReference type="PROSITE" id="PS50238">
    <property type="entry name" value="RHOGAP"/>
    <property type="match status" value="1"/>
</dbReference>
<feature type="compositionally biased region" description="Basic and acidic residues" evidence="2">
    <location>
        <begin position="27"/>
        <end position="36"/>
    </location>
</feature>
<keyword evidence="1" id="KW-0343">GTPase activation</keyword>
<feature type="compositionally biased region" description="Basic and acidic residues" evidence="2">
    <location>
        <begin position="66"/>
        <end position="82"/>
    </location>
</feature>
<name>A0AAV2TUM2_CALDB</name>
<evidence type="ECO:0000256" key="2">
    <source>
        <dbReference type="SAM" id="MobiDB-lite"/>
    </source>
</evidence>
<dbReference type="Pfam" id="PF00620">
    <property type="entry name" value="RhoGAP"/>
    <property type="match status" value="1"/>
</dbReference>
<organism evidence="6 7">
    <name type="scientific">Calicophoron daubneyi</name>
    <name type="common">Rumen fluke</name>
    <name type="synonym">Paramphistomum daubneyi</name>
    <dbReference type="NCBI Taxonomy" id="300641"/>
    <lineage>
        <taxon>Eukaryota</taxon>
        <taxon>Metazoa</taxon>
        <taxon>Spiralia</taxon>
        <taxon>Lophotrochozoa</taxon>
        <taxon>Platyhelminthes</taxon>
        <taxon>Trematoda</taxon>
        <taxon>Digenea</taxon>
        <taxon>Plagiorchiida</taxon>
        <taxon>Pronocephalata</taxon>
        <taxon>Paramphistomoidea</taxon>
        <taxon>Paramphistomidae</taxon>
        <taxon>Calicophoron</taxon>
    </lineage>
</organism>
<dbReference type="InterPro" id="IPR011993">
    <property type="entry name" value="PH-like_dom_sf"/>
</dbReference>
<dbReference type="SUPFAM" id="SSF50729">
    <property type="entry name" value="PH domain-like"/>
    <property type="match status" value="1"/>
</dbReference>
<dbReference type="GO" id="GO:0007165">
    <property type="term" value="P:signal transduction"/>
    <property type="evidence" value="ECO:0007669"/>
    <property type="project" value="InterPro"/>
</dbReference>
<dbReference type="InterPro" id="IPR001202">
    <property type="entry name" value="WW_dom"/>
</dbReference>
<dbReference type="SUPFAM" id="SSF51045">
    <property type="entry name" value="WW domain"/>
    <property type="match status" value="1"/>
</dbReference>
<accession>A0AAV2TUM2</accession>
<dbReference type="InterPro" id="IPR008936">
    <property type="entry name" value="Rho_GTPase_activation_prot"/>
</dbReference>